<keyword evidence="2" id="KW-1185">Reference proteome</keyword>
<comment type="caution">
    <text evidence="1">The sequence shown here is derived from an EMBL/GenBank/DDBJ whole genome shotgun (WGS) entry which is preliminary data.</text>
</comment>
<sequence>MLTQRPVSLEILSETVSSLGFSWNIEKDTKLTTADNKQMPRVQASIGGFSTTLDSCPLIWGCIEISGTTRYSIRLDYRGIMLYATS</sequence>
<organism evidence="1 2">
    <name type="scientific">Racocetra persica</name>
    <dbReference type="NCBI Taxonomy" id="160502"/>
    <lineage>
        <taxon>Eukaryota</taxon>
        <taxon>Fungi</taxon>
        <taxon>Fungi incertae sedis</taxon>
        <taxon>Mucoromycota</taxon>
        <taxon>Glomeromycotina</taxon>
        <taxon>Glomeromycetes</taxon>
        <taxon>Diversisporales</taxon>
        <taxon>Gigasporaceae</taxon>
        <taxon>Racocetra</taxon>
    </lineage>
</organism>
<protein>
    <submittedName>
        <fullName evidence="1">34652_t:CDS:1</fullName>
    </submittedName>
</protein>
<feature type="non-terminal residue" evidence="1">
    <location>
        <position position="86"/>
    </location>
</feature>
<evidence type="ECO:0000313" key="2">
    <source>
        <dbReference type="Proteomes" id="UP000789920"/>
    </source>
</evidence>
<dbReference type="EMBL" id="CAJVQC010031883">
    <property type="protein sequence ID" value="CAG8749755.1"/>
    <property type="molecule type" value="Genomic_DNA"/>
</dbReference>
<reference evidence="1" key="1">
    <citation type="submission" date="2021-06" db="EMBL/GenBank/DDBJ databases">
        <authorList>
            <person name="Kallberg Y."/>
            <person name="Tangrot J."/>
            <person name="Rosling A."/>
        </authorList>
    </citation>
    <scope>NUCLEOTIDE SEQUENCE</scope>
    <source>
        <strain evidence="1">MA461A</strain>
    </source>
</reference>
<proteinExistence type="predicted"/>
<name>A0ACA9QG41_9GLOM</name>
<accession>A0ACA9QG41</accession>
<evidence type="ECO:0000313" key="1">
    <source>
        <dbReference type="EMBL" id="CAG8749755.1"/>
    </source>
</evidence>
<gene>
    <name evidence="1" type="ORF">RPERSI_LOCUS14058</name>
</gene>
<dbReference type="Proteomes" id="UP000789920">
    <property type="component" value="Unassembled WGS sequence"/>
</dbReference>